<dbReference type="Proteomes" id="UP000055611">
    <property type="component" value="Chromosome"/>
</dbReference>
<dbReference type="EMBL" id="SOBK01000006">
    <property type="protein sequence ID" value="TDT88205.1"/>
    <property type="molecule type" value="Genomic_DNA"/>
</dbReference>
<dbReference type="EMBL" id="CP014206">
    <property type="protein sequence ID" value="AMK11678.1"/>
    <property type="molecule type" value="Genomic_DNA"/>
</dbReference>
<evidence type="ECO:0000256" key="7">
    <source>
        <dbReference type="ARBA" id="ARBA00023284"/>
    </source>
</evidence>
<reference evidence="13 15" key="1">
    <citation type="journal article" date="2016" name="Front. Microbiol.">
        <title>Genome Sequence of the Piezophilic, Mesophilic Sulfate-Reducing Bacterium Desulfovibrio indicus J2T.</title>
        <authorList>
            <person name="Cao J."/>
            <person name="Maignien L."/>
            <person name="Shao Z."/>
            <person name="Alain K."/>
            <person name="Jebbar M."/>
        </authorList>
    </citation>
    <scope>NUCLEOTIDE SEQUENCE [LARGE SCALE GENOMIC DNA]</scope>
    <source>
        <strain evidence="13 15">J2</strain>
    </source>
</reference>
<sequence length="483" mass="51879">MAEYDYDIGIIGGGAAGLTVASGASQLGAKTVLIERTPRLGGDCLHTGCVPSKTLIRTASVRHEMRNAVRFGLPEVELPPVDMGAVNRRIREVVEAIQVHDSEERFCSLGVKVLFGEASFEDDHVVDCSGTRVSAKFWVLATGSAPSAPPIDGLADVAYLTNEDLFSLPNLPSSLAVIGGGPIGCEMAQAFARLGSGVTILQRNRQLLPAEDEDMAAMVRASLELEGVRVETDAAPVSVREVPGGVEIDCVREGEPFTVRAEKLLVAAGRTARTAGLKLENCGVEYDARGVRTDLRLRTSQKHIFAAGDVTGKYRFTHAAGYEGGIVISNAVFRLPRKVDYTWLPWCTYTDPELASVGMNVKRAEASGTEFTVFEEPFESNDRARAEGAEAGKIKLILDRREKPLGVQIAGPHAGELAAQWTTALTNRVGMTSLASAVQPYPTLAEISKRVAGQVLSPKLFSDKVRKTLGFLFDYKGRGCTLD</sequence>
<evidence type="ECO:0000256" key="10">
    <source>
        <dbReference type="RuleBase" id="RU003691"/>
    </source>
</evidence>
<evidence type="ECO:0000256" key="8">
    <source>
        <dbReference type="PIRSR" id="PIRSR000350-3"/>
    </source>
</evidence>
<comment type="cofactor">
    <cofactor evidence="8">
        <name>FAD</name>
        <dbReference type="ChEBI" id="CHEBI:57692"/>
    </cofactor>
    <text evidence="8">Binds 1 FAD per subunit.</text>
</comment>
<dbReference type="InterPro" id="IPR023753">
    <property type="entry name" value="FAD/NAD-binding_dom"/>
</dbReference>
<accession>A0A126QPP7</accession>
<dbReference type="PROSITE" id="PS00076">
    <property type="entry name" value="PYRIDINE_REDOX_1"/>
    <property type="match status" value="1"/>
</dbReference>
<dbReference type="InterPro" id="IPR001100">
    <property type="entry name" value="Pyr_nuc-diS_OxRdtase"/>
</dbReference>
<evidence type="ECO:0000313" key="13">
    <source>
        <dbReference type="EMBL" id="AMK11678.1"/>
    </source>
</evidence>
<dbReference type="GO" id="GO:0003955">
    <property type="term" value="F:NAD(P)H dehydrogenase (quinone) activity"/>
    <property type="evidence" value="ECO:0007669"/>
    <property type="project" value="TreeGrafter"/>
</dbReference>
<keyword evidence="7 10" id="KW-0676">Redox-active center</keyword>
<dbReference type="FunFam" id="3.30.390.30:FF:000001">
    <property type="entry name" value="Dihydrolipoyl dehydrogenase"/>
    <property type="match status" value="1"/>
</dbReference>
<dbReference type="PRINTS" id="PR00368">
    <property type="entry name" value="FADPNR"/>
</dbReference>
<feature type="binding site" evidence="8">
    <location>
        <position position="309"/>
    </location>
    <ligand>
        <name>FAD</name>
        <dbReference type="ChEBI" id="CHEBI:57692"/>
    </ligand>
</feature>
<name>A0A126QPP7_9BACT</name>
<keyword evidence="8" id="KW-0520">NAD</keyword>
<feature type="disulfide bond" description="Redox-active" evidence="9">
    <location>
        <begin position="44"/>
        <end position="49"/>
    </location>
</feature>
<organism evidence="14 16">
    <name type="scientific">Pseudodesulfovibrio indicus</name>
    <dbReference type="NCBI Taxonomy" id="1716143"/>
    <lineage>
        <taxon>Bacteria</taxon>
        <taxon>Pseudomonadati</taxon>
        <taxon>Thermodesulfobacteriota</taxon>
        <taxon>Desulfovibrionia</taxon>
        <taxon>Desulfovibrionales</taxon>
        <taxon>Desulfovibrionaceae</taxon>
    </lineage>
</organism>
<evidence type="ECO:0000256" key="6">
    <source>
        <dbReference type="ARBA" id="ARBA00023157"/>
    </source>
</evidence>
<evidence type="ECO:0000256" key="3">
    <source>
        <dbReference type="ARBA" id="ARBA00022827"/>
    </source>
</evidence>
<keyword evidence="8" id="KW-0547">Nucleotide-binding</keyword>
<dbReference type="PIRSF" id="PIRSF000350">
    <property type="entry name" value="Mercury_reductase_MerA"/>
    <property type="match status" value="1"/>
</dbReference>
<dbReference type="PRINTS" id="PR00411">
    <property type="entry name" value="PNDRDTASEI"/>
</dbReference>
<evidence type="ECO:0000256" key="1">
    <source>
        <dbReference type="ARBA" id="ARBA00007532"/>
    </source>
</evidence>
<dbReference type="Gene3D" id="3.30.390.30">
    <property type="match status" value="1"/>
</dbReference>
<dbReference type="PANTHER" id="PTHR43014:SF2">
    <property type="entry name" value="MERCURIC REDUCTASE"/>
    <property type="match status" value="1"/>
</dbReference>
<dbReference type="Pfam" id="PF07992">
    <property type="entry name" value="Pyr_redox_2"/>
    <property type="match status" value="1"/>
</dbReference>
<feature type="domain" description="FAD/NAD(P)-binding" evidence="12">
    <location>
        <begin position="6"/>
        <end position="324"/>
    </location>
</feature>
<evidence type="ECO:0000256" key="2">
    <source>
        <dbReference type="ARBA" id="ARBA00022630"/>
    </source>
</evidence>
<keyword evidence="6" id="KW-1015">Disulfide bond</keyword>
<evidence type="ECO:0000259" key="11">
    <source>
        <dbReference type="Pfam" id="PF02852"/>
    </source>
</evidence>
<evidence type="ECO:0000256" key="9">
    <source>
        <dbReference type="PIRSR" id="PIRSR000350-4"/>
    </source>
</evidence>
<keyword evidence="14" id="KW-0670">Pyruvate</keyword>
<dbReference type="SUPFAM" id="SSF51905">
    <property type="entry name" value="FAD/NAD(P)-binding domain"/>
    <property type="match status" value="1"/>
</dbReference>
<dbReference type="Proteomes" id="UP000295506">
    <property type="component" value="Unassembled WGS sequence"/>
</dbReference>
<protein>
    <submittedName>
        <fullName evidence="13">Mercuric reductase</fullName>
    </submittedName>
    <submittedName>
        <fullName evidence="14">Pyruvate/2-oxoglutarate dehydrogenase complex dihydrolipoamide dehydrogenase (E3) component</fullName>
    </submittedName>
</protein>
<dbReference type="OrthoDB" id="9786429at2"/>
<dbReference type="KEGG" id="dej:AWY79_11405"/>
<feature type="binding site" evidence="8">
    <location>
        <position position="269"/>
    </location>
    <ligand>
        <name>NAD(+)</name>
        <dbReference type="ChEBI" id="CHEBI:57540"/>
    </ligand>
</feature>
<dbReference type="SUPFAM" id="SSF55424">
    <property type="entry name" value="FAD/NAD-linked reductases, dimerisation (C-terminal) domain"/>
    <property type="match status" value="1"/>
</dbReference>
<evidence type="ECO:0000256" key="4">
    <source>
        <dbReference type="ARBA" id="ARBA00022857"/>
    </source>
</evidence>
<dbReference type="Gene3D" id="3.50.50.60">
    <property type="entry name" value="FAD/NAD(P)-binding domain"/>
    <property type="match status" value="2"/>
</dbReference>
<comment type="similarity">
    <text evidence="1 10">Belongs to the class-I pyridine nucleotide-disulfide oxidoreductase family.</text>
</comment>
<reference evidence="14 16" key="2">
    <citation type="submission" date="2019-03" db="EMBL/GenBank/DDBJ databases">
        <title>Genomic Encyclopedia of Type Strains, Phase IV (KMG-IV): sequencing the most valuable type-strain genomes for metagenomic binning, comparative biology and taxonomic classification.</title>
        <authorList>
            <person name="Goeker M."/>
        </authorList>
    </citation>
    <scope>NUCLEOTIDE SEQUENCE [LARGE SCALE GENOMIC DNA]</scope>
    <source>
        <strain evidence="14 16">DSM 101483</strain>
    </source>
</reference>
<dbReference type="GO" id="GO:0016668">
    <property type="term" value="F:oxidoreductase activity, acting on a sulfur group of donors, NAD(P) as acceptor"/>
    <property type="evidence" value="ECO:0007669"/>
    <property type="project" value="InterPro"/>
</dbReference>
<keyword evidence="4" id="KW-0521">NADP</keyword>
<dbReference type="InterPro" id="IPR004099">
    <property type="entry name" value="Pyr_nucl-diS_OxRdtase_dimer"/>
</dbReference>
<dbReference type="PANTHER" id="PTHR43014">
    <property type="entry name" value="MERCURIC REDUCTASE"/>
    <property type="match status" value="1"/>
</dbReference>
<keyword evidence="2 10" id="KW-0285">Flavoprotein</keyword>
<evidence type="ECO:0000259" key="12">
    <source>
        <dbReference type="Pfam" id="PF07992"/>
    </source>
</evidence>
<dbReference type="GO" id="GO:0050660">
    <property type="term" value="F:flavin adenine dinucleotide binding"/>
    <property type="evidence" value="ECO:0007669"/>
    <property type="project" value="TreeGrafter"/>
</dbReference>
<dbReference type="RefSeq" id="WP_066803834.1">
    <property type="nucleotide sequence ID" value="NZ_CP014206.1"/>
</dbReference>
<evidence type="ECO:0000313" key="15">
    <source>
        <dbReference type="Proteomes" id="UP000055611"/>
    </source>
</evidence>
<dbReference type="InterPro" id="IPR036188">
    <property type="entry name" value="FAD/NAD-bd_sf"/>
</dbReference>
<gene>
    <name evidence="13" type="ORF">AWY79_11405</name>
    <name evidence="14" type="ORF">EDC59_10617</name>
</gene>
<dbReference type="InterPro" id="IPR012999">
    <property type="entry name" value="Pyr_OxRdtase_I_AS"/>
</dbReference>
<feature type="binding site" evidence="8">
    <location>
        <begin position="142"/>
        <end position="144"/>
    </location>
    <ligand>
        <name>FAD</name>
        <dbReference type="ChEBI" id="CHEBI:57692"/>
    </ligand>
</feature>
<proteinExistence type="inferred from homology"/>
<evidence type="ECO:0000313" key="16">
    <source>
        <dbReference type="Proteomes" id="UP000295506"/>
    </source>
</evidence>
<keyword evidence="3 8" id="KW-0274">FAD</keyword>
<feature type="binding site" evidence="8">
    <location>
        <position position="53"/>
    </location>
    <ligand>
        <name>FAD</name>
        <dbReference type="ChEBI" id="CHEBI:57692"/>
    </ligand>
</feature>
<feature type="binding site" evidence="8">
    <location>
        <begin position="179"/>
        <end position="186"/>
    </location>
    <ligand>
        <name>NAD(+)</name>
        <dbReference type="ChEBI" id="CHEBI:57540"/>
    </ligand>
</feature>
<dbReference type="Pfam" id="PF02852">
    <property type="entry name" value="Pyr_redox_dim"/>
    <property type="match status" value="1"/>
</dbReference>
<keyword evidence="15" id="KW-1185">Reference proteome</keyword>
<evidence type="ECO:0000256" key="5">
    <source>
        <dbReference type="ARBA" id="ARBA00023002"/>
    </source>
</evidence>
<keyword evidence="5 10" id="KW-0560">Oxidoreductase</keyword>
<evidence type="ECO:0000313" key="14">
    <source>
        <dbReference type="EMBL" id="TDT88205.1"/>
    </source>
</evidence>
<feature type="domain" description="Pyridine nucleotide-disulphide oxidoreductase dimerisation" evidence="11">
    <location>
        <begin position="345"/>
        <end position="449"/>
    </location>
</feature>
<dbReference type="InterPro" id="IPR016156">
    <property type="entry name" value="FAD/NAD-linked_Rdtase_dimer_sf"/>
</dbReference>
<dbReference type="AlphaFoldDB" id="A0A126QPP7"/>